<comment type="caution">
    <text evidence="4">The sequence shown here is derived from an EMBL/GenBank/DDBJ whole genome shotgun (WGS) entry which is preliminary data.</text>
</comment>
<dbReference type="PROSITE" id="PS50222">
    <property type="entry name" value="EF_HAND_2"/>
    <property type="match status" value="1"/>
</dbReference>
<dbReference type="PROSITE" id="PS00018">
    <property type="entry name" value="EF_HAND_1"/>
    <property type="match status" value="1"/>
</dbReference>
<dbReference type="EMBL" id="WVUD01000036">
    <property type="protein sequence ID" value="MYL84593.1"/>
    <property type="molecule type" value="Genomic_DNA"/>
</dbReference>
<keyword evidence="5" id="KW-1185">Reference proteome</keyword>
<organism evidence="4 5">
    <name type="scientific">Solidesulfovibrio aerotolerans</name>
    <dbReference type="NCBI Taxonomy" id="295255"/>
    <lineage>
        <taxon>Bacteria</taxon>
        <taxon>Pseudomonadati</taxon>
        <taxon>Thermodesulfobacteriota</taxon>
        <taxon>Desulfovibrionia</taxon>
        <taxon>Desulfovibrionales</taxon>
        <taxon>Desulfovibrionaceae</taxon>
        <taxon>Solidesulfovibrio</taxon>
    </lineage>
</organism>
<name>A0A7C9MMI0_9BACT</name>
<dbReference type="InterPro" id="IPR018247">
    <property type="entry name" value="EF_Hand_1_Ca_BS"/>
</dbReference>
<feature type="chain" id="PRO_5028803101" evidence="2">
    <location>
        <begin position="24"/>
        <end position="157"/>
    </location>
</feature>
<dbReference type="OrthoDB" id="5461251at2"/>
<dbReference type="AlphaFoldDB" id="A0A7C9MMI0"/>
<dbReference type="InterPro" id="IPR002048">
    <property type="entry name" value="EF_hand_dom"/>
</dbReference>
<protein>
    <submittedName>
        <fullName evidence="4">EF-hand domain-containing protein</fullName>
    </submittedName>
</protein>
<feature type="compositionally biased region" description="Low complexity" evidence="1">
    <location>
        <begin position="48"/>
        <end position="70"/>
    </location>
</feature>
<feature type="region of interest" description="Disordered" evidence="1">
    <location>
        <begin position="23"/>
        <end position="70"/>
    </location>
</feature>
<evidence type="ECO:0000259" key="3">
    <source>
        <dbReference type="PROSITE" id="PS50222"/>
    </source>
</evidence>
<dbReference type="Pfam" id="PF13202">
    <property type="entry name" value="EF-hand_5"/>
    <property type="match status" value="2"/>
</dbReference>
<evidence type="ECO:0000313" key="5">
    <source>
        <dbReference type="Proteomes" id="UP000482487"/>
    </source>
</evidence>
<feature type="compositionally biased region" description="Basic and acidic residues" evidence="1">
    <location>
        <begin position="130"/>
        <end position="139"/>
    </location>
</feature>
<dbReference type="RefSeq" id="WP_160962772.1">
    <property type="nucleotide sequence ID" value="NZ_WVUD01000036.1"/>
</dbReference>
<evidence type="ECO:0000313" key="4">
    <source>
        <dbReference type="EMBL" id="MYL84593.1"/>
    </source>
</evidence>
<feature type="domain" description="EF-hand" evidence="3">
    <location>
        <begin position="123"/>
        <end position="149"/>
    </location>
</feature>
<accession>A0A7C9MMI0</accession>
<dbReference type="SUPFAM" id="SSF47473">
    <property type="entry name" value="EF-hand"/>
    <property type="match status" value="1"/>
</dbReference>
<dbReference type="PROSITE" id="PS51257">
    <property type="entry name" value="PROKAR_LIPOPROTEIN"/>
    <property type="match status" value="1"/>
</dbReference>
<evidence type="ECO:0000256" key="1">
    <source>
        <dbReference type="SAM" id="MobiDB-lite"/>
    </source>
</evidence>
<dbReference type="GO" id="GO:0005509">
    <property type="term" value="F:calcium ion binding"/>
    <property type="evidence" value="ECO:0007669"/>
    <property type="project" value="InterPro"/>
</dbReference>
<keyword evidence="2" id="KW-0732">Signal</keyword>
<sequence>MRQTTRYAAVLALAAALGGAACTATSPQTPARVAQTSYPSPDLPQGEAGATAGPAQSPAGGPAPRLAERPLAVPAPVAKPAPVPAAAAPAAAPGQAARFEALDADRNGRVTLEEWRNVQEREFRRFDANNDGVITREELQAPPRNPVAPAASPRAQP</sequence>
<evidence type="ECO:0000256" key="2">
    <source>
        <dbReference type="SAM" id="SignalP"/>
    </source>
</evidence>
<dbReference type="Proteomes" id="UP000482487">
    <property type="component" value="Unassembled WGS sequence"/>
</dbReference>
<feature type="signal peptide" evidence="2">
    <location>
        <begin position="1"/>
        <end position="23"/>
    </location>
</feature>
<gene>
    <name evidence="4" type="ORF">GTA51_15845</name>
</gene>
<dbReference type="InterPro" id="IPR011992">
    <property type="entry name" value="EF-hand-dom_pair"/>
</dbReference>
<feature type="compositionally biased region" description="Polar residues" evidence="1">
    <location>
        <begin position="23"/>
        <end position="39"/>
    </location>
</feature>
<proteinExistence type="predicted"/>
<dbReference type="Gene3D" id="1.10.238.10">
    <property type="entry name" value="EF-hand"/>
    <property type="match status" value="1"/>
</dbReference>
<reference evidence="4 5" key="1">
    <citation type="submission" date="2020-01" db="EMBL/GenBank/DDBJ databases">
        <title>Genome sequence of Desulfovibrio aerotolerans DSM 16695(T).</title>
        <authorList>
            <person name="Karnachuk O."/>
            <person name="Avakyan M."/>
            <person name="Mardanov A."/>
            <person name="Kadnikov V."/>
            <person name="Ravin N."/>
        </authorList>
    </citation>
    <scope>NUCLEOTIDE SEQUENCE [LARGE SCALE GENOMIC DNA]</scope>
    <source>
        <strain evidence="4 5">DSM 16695</strain>
    </source>
</reference>
<feature type="region of interest" description="Disordered" evidence="1">
    <location>
        <begin position="130"/>
        <end position="157"/>
    </location>
</feature>